<evidence type="ECO:0000313" key="7">
    <source>
        <dbReference type="EMBL" id="CBY34235.1"/>
    </source>
</evidence>
<dbReference type="InterPro" id="IPR006050">
    <property type="entry name" value="DNA_photolyase_N"/>
</dbReference>
<feature type="binding site" evidence="4">
    <location>
        <begin position="428"/>
        <end position="430"/>
    </location>
    <ligand>
        <name>FAD</name>
        <dbReference type="ChEBI" id="CHEBI:57692"/>
    </ligand>
</feature>
<sequence length="539" mass="62503">MSNVSQVCPQLTSLLPTTSQQSTAEREQVLLSKQAMSSPPQKRKKTAKSEDDGVKIALFIFRRDLRLIDNTSLIQAIKDGYRILPVFVFPPEQIDPEKNEWFSHPSVQFMCESLNDLGRQLKEEVDGKLHLFMGGNLETIKKIKEVVNFSAIAYNEDYSVYARERDGEIEEWAESNNVEIIKEEDYGLLPIKDAWHHPKDGPPKPYRVLSIFFKHIQKFYDIRKPESNFEFEASQFTQSKFSFKFSISKLNTLYNANEKLAERGGRLVGLIGLEKIKNKKDYNETRNFMHLKAGTTKMSAHLKFGTVSIREMYWRTAELFGETHDLIRQLVFRDFYLKIYSHNPELQRGTALQAGVDERIPWSDDEKLWTAWCEGMTGFPLVDAAQRQLKEIGWQHNRMRMLTGCVLTKYFMIDWRKGMKFFYQNLVDADVFNNTAGWGWVSSTGPDAVPYFRPPFNPWIQSKKFDLEGKYIKQYIPELADVSPADLHKWGDASIRAKYKKNKKVQAYPAPVVKHDEASKNAVYLYKKAFEEMKAAQNA</sequence>
<dbReference type="Gene3D" id="1.10.579.10">
    <property type="entry name" value="DNA Cyclobutane Dipyrimidine Photolyase, subunit A, domain 3"/>
    <property type="match status" value="1"/>
</dbReference>
<feature type="site" description="Electron transfer via tryptophanyl radical" evidence="5">
    <location>
        <position position="438"/>
    </location>
</feature>
<dbReference type="InterPro" id="IPR002081">
    <property type="entry name" value="Cryptochrome/DNA_photolyase_1"/>
</dbReference>
<dbReference type="InterPro" id="IPR036134">
    <property type="entry name" value="Crypto/Photolyase_FAD-like_sf"/>
</dbReference>
<dbReference type="InterPro" id="IPR014729">
    <property type="entry name" value="Rossmann-like_a/b/a_fold"/>
</dbReference>
<comment type="cofactor">
    <cofactor evidence="4">
        <name>FAD</name>
        <dbReference type="ChEBI" id="CHEBI:57692"/>
    </cofactor>
    <text evidence="4">Binds 1 FAD per subunit.</text>
</comment>
<dbReference type="PANTHER" id="PTHR11455">
    <property type="entry name" value="CRYPTOCHROME"/>
    <property type="match status" value="1"/>
</dbReference>
<dbReference type="EMBL" id="FN654488">
    <property type="protein sequence ID" value="CBY34235.1"/>
    <property type="molecule type" value="Genomic_DNA"/>
</dbReference>
<feature type="site" description="Electron transfer via tryptophanyl radical" evidence="5">
    <location>
        <position position="362"/>
    </location>
</feature>
<feature type="site" description="Electron transfer via tryptophanyl radical" evidence="5">
    <location>
        <position position="415"/>
    </location>
</feature>
<dbReference type="Proteomes" id="UP000011014">
    <property type="component" value="Unassembled WGS sequence"/>
</dbReference>
<evidence type="ECO:0000256" key="2">
    <source>
        <dbReference type="ARBA" id="ARBA00022630"/>
    </source>
</evidence>
<evidence type="ECO:0000259" key="6">
    <source>
        <dbReference type="PROSITE" id="PS51645"/>
    </source>
</evidence>
<gene>
    <name evidence="7" type="ORF">GSOID_T00024248001</name>
</gene>
<dbReference type="Pfam" id="PF03441">
    <property type="entry name" value="FAD_binding_7"/>
    <property type="match status" value="1"/>
</dbReference>
<dbReference type="Gene3D" id="1.25.40.80">
    <property type="match status" value="1"/>
</dbReference>
<dbReference type="Pfam" id="PF00875">
    <property type="entry name" value="DNA_photolyase"/>
    <property type="match status" value="1"/>
</dbReference>
<dbReference type="InterPro" id="IPR036155">
    <property type="entry name" value="Crypto/Photolyase_N_sf"/>
</dbReference>
<dbReference type="GO" id="GO:0003904">
    <property type="term" value="F:deoxyribodipyrimidine photo-lyase activity"/>
    <property type="evidence" value="ECO:0007669"/>
    <property type="project" value="TreeGrafter"/>
</dbReference>
<evidence type="ECO:0000256" key="4">
    <source>
        <dbReference type="PIRSR" id="PIRSR602081-1"/>
    </source>
</evidence>
<dbReference type="SUPFAM" id="SSF48173">
    <property type="entry name" value="Cryptochrome/photolyase FAD-binding domain"/>
    <property type="match status" value="1"/>
</dbReference>
<reference evidence="7" key="1">
    <citation type="journal article" date="2010" name="Science">
        <title>Plasticity of animal genome architecture unmasked by rapid evolution of a pelagic tunicate.</title>
        <authorList>
            <person name="Denoeud F."/>
            <person name="Henriet S."/>
            <person name="Mungpakdee S."/>
            <person name="Aury J.M."/>
            <person name="Da Silva C."/>
            <person name="Brinkmann H."/>
            <person name="Mikhaleva J."/>
            <person name="Olsen L.C."/>
            <person name="Jubin C."/>
            <person name="Canestro C."/>
            <person name="Bouquet J.M."/>
            <person name="Danks G."/>
            <person name="Poulain J."/>
            <person name="Campsteijn C."/>
            <person name="Adamski M."/>
            <person name="Cross I."/>
            <person name="Yadetie F."/>
            <person name="Muffato M."/>
            <person name="Louis A."/>
            <person name="Butcher S."/>
            <person name="Tsagkogeorga G."/>
            <person name="Konrad A."/>
            <person name="Singh S."/>
            <person name="Jensen M.F."/>
            <person name="Cong E.H."/>
            <person name="Eikeseth-Otteraa H."/>
            <person name="Noel B."/>
            <person name="Anthouard V."/>
            <person name="Porcel B.M."/>
            <person name="Kachouri-Lafond R."/>
            <person name="Nishino A."/>
            <person name="Ugolini M."/>
            <person name="Chourrout P."/>
            <person name="Nishida H."/>
            <person name="Aasland R."/>
            <person name="Huzurbazar S."/>
            <person name="Westhof E."/>
            <person name="Delsuc F."/>
            <person name="Lehrach H."/>
            <person name="Reinhardt R."/>
            <person name="Weissenbach J."/>
            <person name="Roy S.W."/>
            <person name="Artiguenave F."/>
            <person name="Postlethwait J.H."/>
            <person name="Manak J.R."/>
            <person name="Thompson E.M."/>
            <person name="Jaillon O."/>
            <person name="Du Pasquier L."/>
            <person name="Boudinot P."/>
            <person name="Liberles D.A."/>
            <person name="Volff J.N."/>
            <person name="Philippe H."/>
            <person name="Lenhard B."/>
            <person name="Roest Crollius H."/>
            <person name="Wincker P."/>
            <person name="Chourrout D."/>
        </authorList>
    </citation>
    <scope>NUCLEOTIDE SEQUENCE [LARGE SCALE GENOMIC DNA]</scope>
</reference>
<keyword evidence="3 4" id="KW-0274">FAD</keyword>
<comment type="similarity">
    <text evidence="1">Belongs to the DNA photolyase class-1 family.</text>
</comment>
<feature type="binding site" evidence="4">
    <location>
        <begin position="295"/>
        <end position="299"/>
    </location>
    <ligand>
        <name>FAD</name>
        <dbReference type="ChEBI" id="CHEBI:57692"/>
    </ligand>
</feature>
<dbReference type="InterPro" id="IPR005101">
    <property type="entry name" value="Cryptochr/Photolyase_FAD-bd"/>
</dbReference>
<protein>
    <recommendedName>
        <fullName evidence="6">Photolyase/cryptochrome alpha/beta domain-containing protein</fullName>
    </recommendedName>
</protein>
<dbReference type="GO" id="GO:0071949">
    <property type="term" value="F:FAD binding"/>
    <property type="evidence" value="ECO:0007669"/>
    <property type="project" value="TreeGrafter"/>
</dbReference>
<evidence type="ECO:0000256" key="3">
    <source>
        <dbReference type="ARBA" id="ARBA00022827"/>
    </source>
</evidence>
<dbReference type="AlphaFoldDB" id="E4YFG1"/>
<name>E4YFG1_OIKDI</name>
<organism evidence="7">
    <name type="scientific">Oikopleura dioica</name>
    <name type="common">Tunicate</name>
    <dbReference type="NCBI Taxonomy" id="34765"/>
    <lineage>
        <taxon>Eukaryota</taxon>
        <taxon>Metazoa</taxon>
        <taxon>Chordata</taxon>
        <taxon>Tunicata</taxon>
        <taxon>Appendicularia</taxon>
        <taxon>Copelata</taxon>
        <taxon>Oikopleuridae</taxon>
        <taxon>Oikopleura</taxon>
    </lineage>
</organism>
<evidence type="ECO:0000256" key="1">
    <source>
        <dbReference type="ARBA" id="ARBA00005862"/>
    </source>
</evidence>
<dbReference type="PANTHER" id="PTHR11455:SF9">
    <property type="entry name" value="CRYPTOCHROME CIRCADIAN CLOCK 5 ISOFORM X1"/>
    <property type="match status" value="1"/>
</dbReference>
<feature type="binding site" evidence="4">
    <location>
        <position position="282"/>
    </location>
    <ligand>
        <name>FAD</name>
        <dbReference type="ChEBI" id="CHEBI:57692"/>
    </ligand>
</feature>
<accession>E4YFG1</accession>
<dbReference type="Gene3D" id="3.40.50.620">
    <property type="entry name" value="HUPs"/>
    <property type="match status" value="1"/>
</dbReference>
<dbReference type="GO" id="GO:0003677">
    <property type="term" value="F:DNA binding"/>
    <property type="evidence" value="ECO:0007669"/>
    <property type="project" value="TreeGrafter"/>
</dbReference>
<keyword evidence="2 4" id="KW-0285">Flavoprotein</keyword>
<dbReference type="SUPFAM" id="SSF52425">
    <property type="entry name" value="Cryptochrome/photolyase, N-terminal domain"/>
    <property type="match status" value="1"/>
</dbReference>
<dbReference type="PROSITE" id="PS51645">
    <property type="entry name" value="PHR_CRY_ALPHA_BETA"/>
    <property type="match status" value="1"/>
</dbReference>
<proteinExistence type="inferred from homology"/>
<feature type="binding site" evidence="4">
    <location>
        <begin position="329"/>
        <end position="336"/>
    </location>
    <ligand>
        <name>FAD</name>
        <dbReference type="ChEBI" id="CHEBI:57692"/>
    </ligand>
</feature>
<feature type="domain" description="Photolyase/cryptochrome alpha/beta" evidence="6">
    <location>
        <begin position="55"/>
        <end position="188"/>
    </location>
</feature>
<evidence type="ECO:0000256" key="5">
    <source>
        <dbReference type="PIRSR" id="PIRSR602081-2"/>
    </source>
</evidence>
<dbReference type="PRINTS" id="PR00147">
    <property type="entry name" value="DNAPHOTLYASE"/>
</dbReference>